<dbReference type="VEuPathDB" id="FungiDB:KRP22_10071"/>
<evidence type="ECO:0000256" key="2">
    <source>
        <dbReference type="SAM" id="Phobius"/>
    </source>
</evidence>
<protein>
    <submittedName>
        <fullName evidence="3">Uncharacterized protein</fullName>
    </submittedName>
</protein>
<feature type="transmembrane region" description="Helical" evidence="2">
    <location>
        <begin position="220"/>
        <end position="245"/>
    </location>
</feature>
<evidence type="ECO:0000313" key="4">
    <source>
        <dbReference type="Proteomes" id="UP000005238"/>
    </source>
</evidence>
<evidence type="ECO:0000313" key="3">
    <source>
        <dbReference type="EnsemblProtists" id="Phyra80761"/>
    </source>
</evidence>
<reference evidence="4" key="1">
    <citation type="journal article" date="2006" name="Science">
        <title>Phytophthora genome sequences uncover evolutionary origins and mechanisms of pathogenesis.</title>
        <authorList>
            <person name="Tyler B.M."/>
            <person name="Tripathy S."/>
            <person name="Zhang X."/>
            <person name="Dehal P."/>
            <person name="Jiang R.H."/>
            <person name="Aerts A."/>
            <person name="Arredondo F.D."/>
            <person name="Baxter L."/>
            <person name="Bensasson D."/>
            <person name="Beynon J.L."/>
            <person name="Chapman J."/>
            <person name="Damasceno C.M."/>
            <person name="Dorrance A.E."/>
            <person name="Dou D."/>
            <person name="Dickerman A.W."/>
            <person name="Dubchak I.L."/>
            <person name="Garbelotto M."/>
            <person name="Gijzen M."/>
            <person name="Gordon S.G."/>
            <person name="Govers F."/>
            <person name="Grunwald N.J."/>
            <person name="Huang W."/>
            <person name="Ivors K.L."/>
            <person name="Jones R.W."/>
            <person name="Kamoun S."/>
            <person name="Krampis K."/>
            <person name="Lamour K.H."/>
            <person name="Lee M.K."/>
            <person name="McDonald W.H."/>
            <person name="Medina M."/>
            <person name="Meijer H.J."/>
            <person name="Nordberg E.K."/>
            <person name="Maclean D.J."/>
            <person name="Ospina-Giraldo M.D."/>
            <person name="Morris P.F."/>
            <person name="Phuntumart V."/>
            <person name="Putnam N.H."/>
            <person name="Rash S."/>
            <person name="Rose J.K."/>
            <person name="Sakihama Y."/>
            <person name="Salamov A.A."/>
            <person name="Savidor A."/>
            <person name="Scheuring C.F."/>
            <person name="Smith B.M."/>
            <person name="Sobral B.W."/>
            <person name="Terry A."/>
            <person name="Torto-Alalibo T.A."/>
            <person name="Win J."/>
            <person name="Xu Z."/>
            <person name="Zhang H."/>
            <person name="Grigoriev I.V."/>
            <person name="Rokhsar D.S."/>
            <person name="Boore J.L."/>
        </authorList>
    </citation>
    <scope>NUCLEOTIDE SEQUENCE [LARGE SCALE GENOMIC DNA]</scope>
    <source>
        <strain evidence="4">Pr102</strain>
    </source>
</reference>
<feature type="compositionally biased region" description="Basic and acidic residues" evidence="1">
    <location>
        <begin position="324"/>
        <end position="347"/>
    </location>
</feature>
<dbReference type="Proteomes" id="UP000005238">
    <property type="component" value="Unassembled WGS sequence"/>
</dbReference>
<dbReference type="InParanoid" id="H3GU79"/>
<organism evidence="3 4">
    <name type="scientific">Phytophthora ramorum</name>
    <name type="common">Sudden oak death agent</name>
    <dbReference type="NCBI Taxonomy" id="164328"/>
    <lineage>
        <taxon>Eukaryota</taxon>
        <taxon>Sar</taxon>
        <taxon>Stramenopiles</taxon>
        <taxon>Oomycota</taxon>
        <taxon>Peronosporomycetes</taxon>
        <taxon>Peronosporales</taxon>
        <taxon>Peronosporaceae</taxon>
        <taxon>Phytophthora</taxon>
    </lineage>
</organism>
<dbReference type="EnsemblProtists" id="Phyra80761">
    <property type="protein sequence ID" value="Phyra80761"/>
    <property type="gene ID" value="Phyra80761"/>
</dbReference>
<keyword evidence="4" id="KW-1185">Reference proteome</keyword>
<accession>H3GU79</accession>
<feature type="transmembrane region" description="Helical" evidence="2">
    <location>
        <begin position="137"/>
        <end position="160"/>
    </location>
</feature>
<feature type="transmembrane region" description="Helical" evidence="2">
    <location>
        <begin position="172"/>
        <end position="199"/>
    </location>
</feature>
<feature type="region of interest" description="Disordered" evidence="1">
    <location>
        <begin position="316"/>
        <end position="347"/>
    </location>
</feature>
<name>H3GU79_PHYRM</name>
<dbReference type="AlphaFoldDB" id="H3GU79"/>
<sequence length="347" mass="38372">MKNLLQLSGASSCAPCCLCLCISLTFHSIAVVLLAVTLTPLIWYTTLMPLWLAQSGERNDTIYYSQGMGLWLNFTEHVGDPKFDPGNSLWVPPQESGVHTYSAQCATQNSFCADAVGELHKQYCQVMDVYCGTAMTFLQLTMSVTAGFAVVVVVWAIHLITTAHCTVADQYLMHLCVFNGVGCLVSAAVWYFFVFRIIVDSTFYKDQFNRCSENDSGRTCWQIGMCVYFLIAGGVLYPVLAVMVISHVTNKFRRFQQLLRRMYETAAVVDVPPPVVDMKSQVLSGRRNEAAGAAEVALDVEEYLETTKLAPLKKHPSAVLSLDVSKEDSETGGQKESEPDSNRHAKV</sequence>
<reference evidence="3" key="2">
    <citation type="submission" date="2015-06" db="UniProtKB">
        <authorList>
            <consortium name="EnsemblProtists"/>
        </authorList>
    </citation>
    <scope>IDENTIFICATION</scope>
    <source>
        <strain evidence="3">Pr102</strain>
    </source>
</reference>
<keyword evidence="2" id="KW-1133">Transmembrane helix</keyword>
<keyword evidence="2" id="KW-0472">Membrane</keyword>
<dbReference type="OMA" id="SGRTCWQ"/>
<keyword evidence="2" id="KW-0812">Transmembrane</keyword>
<feature type="transmembrane region" description="Helical" evidence="2">
    <location>
        <begin position="29"/>
        <end position="52"/>
    </location>
</feature>
<dbReference type="VEuPathDB" id="FungiDB:KRP23_6815"/>
<evidence type="ECO:0000256" key="1">
    <source>
        <dbReference type="SAM" id="MobiDB-lite"/>
    </source>
</evidence>
<dbReference type="eggNOG" id="ENOG502S3IH">
    <property type="taxonomic scope" value="Eukaryota"/>
</dbReference>
<dbReference type="EMBL" id="DS566049">
    <property type="status" value="NOT_ANNOTATED_CDS"/>
    <property type="molecule type" value="Genomic_DNA"/>
</dbReference>
<dbReference type="HOGENOM" id="CLU_063578_0_0_1"/>
<proteinExistence type="predicted"/>